<dbReference type="Proteomes" id="UP000070544">
    <property type="component" value="Unassembled WGS sequence"/>
</dbReference>
<accession>A0A139AH43</accession>
<dbReference type="AlphaFoldDB" id="A0A139AH43"/>
<protein>
    <submittedName>
        <fullName evidence="1">Uncharacterized protein</fullName>
    </submittedName>
</protein>
<evidence type="ECO:0000313" key="2">
    <source>
        <dbReference type="Proteomes" id="UP000070544"/>
    </source>
</evidence>
<evidence type="ECO:0000313" key="1">
    <source>
        <dbReference type="EMBL" id="KXS15884.1"/>
    </source>
</evidence>
<keyword evidence="2" id="KW-1185">Reference proteome</keyword>
<dbReference type="EMBL" id="KQ965759">
    <property type="protein sequence ID" value="KXS15884.1"/>
    <property type="molecule type" value="Genomic_DNA"/>
</dbReference>
<proteinExistence type="predicted"/>
<organism evidence="1 2">
    <name type="scientific">Gonapodya prolifera (strain JEL478)</name>
    <name type="common">Monoblepharis prolifera</name>
    <dbReference type="NCBI Taxonomy" id="1344416"/>
    <lineage>
        <taxon>Eukaryota</taxon>
        <taxon>Fungi</taxon>
        <taxon>Fungi incertae sedis</taxon>
        <taxon>Chytridiomycota</taxon>
        <taxon>Chytridiomycota incertae sedis</taxon>
        <taxon>Monoblepharidomycetes</taxon>
        <taxon>Monoblepharidales</taxon>
        <taxon>Gonapodyaceae</taxon>
        <taxon>Gonapodya</taxon>
    </lineage>
</organism>
<reference evidence="1 2" key="1">
    <citation type="journal article" date="2015" name="Genome Biol. Evol.">
        <title>Phylogenomic analyses indicate that early fungi evolved digesting cell walls of algal ancestors of land plants.</title>
        <authorList>
            <person name="Chang Y."/>
            <person name="Wang S."/>
            <person name="Sekimoto S."/>
            <person name="Aerts A.L."/>
            <person name="Choi C."/>
            <person name="Clum A."/>
            <person name="LaButti K.M."/>
            <person name="Lindquist E.A."/>
            <person name="Yee Ngan C."/>
            <person name="Ohm R.A."/>
            <person name="Salamov A.A."/>
            <person name="Grigoriev I.V."/>
            <person name="Spatafora J.W."/>
            <person name="Berbee M.L."/>
        </authorList>
    </citation>
    <scope>NUCLEOTIDE SEQUENCE [LARGE SCALE GENOMIC DNA]</scope>
    <source>
        <strain evidence="1 2">JEL478</strain>
    </source>
</reference>
<name>A0A139AH43_GONPJ</name>
<gene>
    <name evidence="1" type="ORF">M427DRAFT_56451</name>
</gene>
<sequence>MAIVELTFEGSRVPNWTVSAAMKLTPIRRLSFRNWRKVELENLLSHHKFMDPPPAINRNARWNDDSR</sequence>